<evidence type="ECO:0000313" key="2">
    <source>
        <dbReference type="Proteomes" id="UP000504635"/>
    </source>
</evidence>
<dbReference type="Pfam" id="PF15092">
    <property type="entry name" value="UPF0728"/>
    <property type="match status" value="1"/>
</dbReference>
<proteinExistence type="inferred from homology"/>
<dbReference type="InterPro" id="IPR027885">
    <property type="entry name" value="UPF0728"/>
</dbReference>
<dbReference type="PANTHER" id="PTHR28448:SF1">
    <property type="entry name" value="UPF0728 PROTEIN C10ORF53"/>
    <property type="match status" value="1"/>
</dbReference>
<dbReference type="PANTHER" id="PTHR28448">
    <property type="entry name" value="UPF0728 PROTEIN C10ORF53"/>
    <property type="match status" value="1"/>
</dbReference>
<sequence length="171" mass="19550">MSVTIYYGPYFAHGVIKHRIQKINGLFAELTDLGYEVEVIEINQYNRVEIKMFDRIIFRCDIRNLMFNMACEDDPVCQIAVKAVEEAKTRMARLDEPAESEILIRDVKGLSFHQGYSTSDLERGSSSGHWPTSRQKIISKQNLKVSKVTIQESKNQSFDISHNSEESGSNV</sequence>
<dbReference type="RefSeq" id="XP_030761281.1">
    <property type="nucleotide sequence ID" value="XM_030905421.1"/>
</dbReference>
<evidence type="ECO:0000313" key="3">
    <source>
        <dbReference type="RefSeq" id="XP_030761281.1"/>
    </source>
</evidence>
<dbReference type="GeneID" id="115886327"/>
<reference evidence="3" key="1">
    <citation type="submission" date="2025-08" db="UniProtKB">
        <authorList>
            <consortium name="RefSeq"/>
        </authorList>
    </citation>
    <scope>IDENTIFICATION</scope>
    <source>
        <tissue evidence="3">Gonads</tissue>
    </source>
</reference>
<name>A0A6J2YD52_SITOR</name>
<comment type="similarity">
    <text evidence="1">Belongs to the UPF0728 family.</text>
</comment>
<protein>
    <submittedName>
        <fullName evidence="3">Uncharacterized protein LOC115886327</fullName>
    </submittedName>
</protein>
<accession>A0A6J2YD52</accession>
<dbReference type="KEGG" id="soy:115886327"/>
<dbReference type="OrthoDB" id="10003460at2759"/>
<dbReference type="Proteomes" id="UP000504635">
    <property type="component" value="Unplaced"/>
</dbReference>
<keyword evidence="2" id="KW-1185">Reference proteome</keyword>
<evidence type="ECO:0000256" key="1">
    <source>
        <dbReference type="ARBA" id="ARBA00009973"/>
    </source>
</evidence>
<gene>
    <name evidence="3" type="primary">LOC115886327</name>
</gene>
<dbReference type="InParanoid" id="A0A6J2YD52"/>
<dbReference type="AlphaFoldDB" id="A0A6J2YD52"/>
<organism evidence="2 3">
    <name type="scientific">Sitophilus oryzae</name>
    <name type="common">Rice weevil</name>
    <name type="synonym">Curculio oryzae</name>
    <dbReference type="NCBI Taxonomy" id="7048"/>
    <lineage>
        <taxon>Eukaryota</taxon>
        <taxon>Metazoa</taxon>
        <taxon>Ecdysozoa</taxon>
        <taxon>Arthropoda</taxon>
        <taxon>Hexapoda</taxon>
        <taxon>Insecta</taxon>
        <taxon>Pterygota</taxon>
        <taxon>Neoptera</taxon>
        <taxon>Endopterygota</taxon>
        <taxon>Coleoptera</taxon>
        <taxon>Polyphaga</taxon>
        <taxon>Cucujiformia</taxon>
        <taxon>Curculionidae</taxon>
        <taxon>Dryophthorinae</taxon>
        <taxon>Sitophilus</taxon>
    </lineage>
</organism>